<evidence type="ECO:0000256" key="1">
    <source>
        <dbReference type="SAM" id="MobiDB-lite"/>
    </source>
</evidence>
<organism evidence="4 5">
    <name type="scientific">Zymoseptoria brevis</name>
    <dbReference type="NCBI Taxonomy" id="1047168"/>
    <lineage>
        <taxon>Eukaryota</taxon>
        <taxon>Fungi</taxon>
        <taxon>Dikarya</taxon>
        <taxon>Ascomycota</taxon>
        <taxon>Pezizomycotina</taxon>
        <taxon>Dothideomycetes</taxon>
        <taxon>Dothideomycetidae</taxon>
        <taxon>Mycosphaerellales</taxon>
        <taxon>Mycosphaerellaceae</taxon>
        <taxon>Zymoseptoria</taxon>
    </lineage>
</organism>
<feature type="compositionally biased region" description="Basic and acidic residues" evidence="1">
    <location>
        <begin position="568"/>
        <end position="587"/>
    </location>
</feature>
<evidence type="ECO:0000259" key="3">
    <source>
        <dbReference type="PROSITE" id="PS50006"/>
    </source>
</evidence>
<keyword evidence="2" id="KW-1133">Transmembrane helix</keyword>
<evidence type="ECO:0000313" key="4">
    <source>
        <dbReference type="EMBL" id="KJX99186.1"/>
    </source>
</evidence>
<reference evidence="4 5" key="1">
    <citation type="submission" date="2015-03" db="EMBL/GenBank/DDBJ databases">
        <title>RNA-seq based gene annotation and comparative genomics of four Zymoseptoria species reveal species-specific pathogenicity related genes and transposable element activity.</title>
        <authorList>
            <person name="Grandaubert J."/>
            <person name="Bhattacharyya A."/>
            <person name="Stukenbrock E.H."/>
        </authorList>
    </citation>
    <scope>NUCLEOTIDE SEQUENCE [LARGE SCALE GENOMIC DNA]</scope>
    <source>
        <strain evidence="4 5">Zb18110</strain>
    </source>
</reference>
<sequence length="728" mass="78705">MTAVASLSSFQPNNPRYNGFGTGELTSGNMFTPAVRKTAQRQSSSSSISSTASSTSTISATPPQTNGAVQPPGDPGNWATRKKPTRGLWPPGKAEPAIGISTARPQAVSSAASGATASSAVSALQAPLLPSQQMANGNGQTNGVLRGEVQSMPPAILHLLPMNGTFERKTINVPYVPDVLRIGRQTNQKTVPTPLNGYFDSKVLSRQHAEIYADRNGRVFIRDVKSSNGTFVNGMRLSPENKESEPRELREQDVLELGIDIVSEDQKTVVHHKVAAKVEHAGIYGQGPDALNFGDLDPSAGPGLMGPHQLQLKRSNSSGSMAGRGGMNQTAMNMGGLSQPQHMRNWLNPITTEHIVKKLNHEMRLAMQQSQEIARARQAIEALLGGKIEPPPPEKKQSSDKSRSSSARSKVDLKTHFSEPPAPPPQAPLPEKPDVARALADPLIQPLLRRTDTARPQSGNVSPTRIDHSGDILRLCEELKLAKGELSNQSERMKTLENELAQERTARESAESRAEQLQESETERADSPTNGGHPSAESSPNAKDKSHAPDLEAQVDRLRASMDEMKQQMETYRQRAESAEAERDEARQSLAEMVEQKRKEIAKRSSSTNLRAQSKGRRSRSKPPPQVDGAAEPKGRAMEPLPTSRPTSGALLQRAGVEDGRPITPEQAKLLTAFLAQEVLTPGSKEASALTRDGALLYYGSPYASFAAVVVVGYLALTYINSWPKLEK</sequence>
<proteinExistence type="predicted"/>
<dbReference type="SUPFAM" id="SSF49879">
    <property type="entry name" value="SMAD/FHA domain"/>
    <property type="match status" value="1"/>
</dbReference>
<comment type="caution">
    <text evidence="4">The sequence shown here is derived from an EMBL/GenBank/DDBJ whole genome shotgun (WGS) entry which is preliminary data.</text>
</comment>
<feature type="domain" description="FHA" evidence="3">
    <location>
        <begin position="180"/>
        <end position="237"/>
    </location>
</feature>
<dbReference type="GO" id="GO:0005737">
    <property type="term" value="C:cytoplasm"/>
    <property type="evidence" value="ECO:0007669"/>
    <property type="project" value="TreeGrafter"/>
</dbReference>
<dbReference type="Pfam" id="PF00498">
    <property type="entry name" value="FHA"/>
    <property type="match status" value="1"/>
</dbReference>
<feature type="region of interest" description="Disordered" evidence="1">
    <location>
        <begin position="447"/>
        <end position="467"/>
    </location>
</feature>
<dbReference type="SMART" id="SM00240">
    <property type="entry name" value="FHA"/>
    <property type="match status" value="1"/>
</dbReference>
<feature type="compositionally biased region" description="Polar residues" evidence="1">
    <location>
        <begin position="1"/>
        <end position="16"/>
    </location>
</feature>
<feature type="region of interest" description="Disordered" evidence="1">
    <location>
        <begin position="568"/>
        <end position="648"/>
    </location>
</feature>
<dbReference type="PROSITE" id="PS50006">
    <property type="entry name" value="FHA_DOMAIN"/>
    <property type="match status" value="1"/>
</dbReference>
<keyword evidence="2" id="KW-0472">Membrane</keyword>
<feature type="compositionally biased region" description="Basic and acidic residues" evidence="1">
    <location>
        <begin position="594"/>
        <end position="603"/>
    </location>
</feature>
<dbReference type="Proteomes" id="UP000033647">
    <property type="component" value="Unassembled WGS sequence"/>
</dbReference>
<feature type="compositionally biased region" description="Polar residues" evidence="1">
    <location>
        <begin position="527"/>
        <end position="541"/>
    </location>
</feature>
<feature type="compositionally biased region" description="Basic and acidic residues" evidence="1">
    <location>
        <begin position="392"/>
        <end position="417"/>
    </location>
</feature>
<name>A0A0F4GP50_9PEZI</name>
<feature type="region of interest" description="Disordered" evidence="1">
    <location>
        <begin position="490"/>
        <end position="549"/>
    </location>
</feature>
<evidence type="ECO:0000313" key="5">
    <source>
        <dbReference type="Proteomes" id="UP000033647"/>
    </source>
</evidence>
<dbReference type="PANTHER" id="PTHR15715">
    <property type="entry name" value="CENTROSOMAL PROTEIN OF 170 KDA"/>
    <property type="match status" value="1"/>
</dbReference>
<accession>A0A0F4GP50</accession>
<keyword evidence="5" id="KW-1185">Reference proteome</keyword>
<gene>
    <name evidence="4" type="ORF">TI39_contig369g00001</name>
</gene>
<feature type="region of interest" description="Disordered" evidence="1">
    <location>
        <begin position="384"/>
        <end position="432"/>
    </location>
</feature>
<dbReference type="STRING" id="1047168.A0A0F4GP50"/>
<feature type="compositionally biased region" description="Polar residues" evidence="1">
    <location>
        <begin position="454"/>
        <end position="463"/>
    </location>
</feature>
<dbReference type="OrthoDB" id="687730at2759"/>
<feature type="compositionally biased region" description="Low complexity" evidence="1">
    <location>
        <begin position="43"/>
        <end position="61"/>
    </location>
</feature>
<feature type="compositionally biased region" description="Pro residues" evidence="1">
    <location>
        <begin position="420"/>
        <end position="430"/>
    </location>
</feature>
<dbReference type="PANTHER" id="PTHR15715:SF46">
    <property type="entry name" value="TO VACUOLE TARGETING VPS64, PUTATIVE (AFU_ORTHOLOGUE AFUA_2G02420)-RELATED"/>
    <property type="match status" value="1"/>
</dbReference>
<keyword evidence="2" id="KW-0812">Transmembrane</keyword>
<evidence type="ECO:0000256" key="2">
    <source>
        <dbReference type="SAM" id="Phobius"/>
    </source>
</evidence>
<feature type="region of interest" description="Disordered" evidence="1">
    <location>
        <begin position="1"/>
        <end position="97"/>
    </location>
</feature>
<feature type="compositionally biased region" description="Basic and acidic residues" evidence="1">
    <location>
        <begin position="491"/>
        <end position="526"/>
    </location>
</feature>
<feature type="transmembrane region" description="Helical" evidence="2">
    <location>
        <begin position="696"/>
        <end position="720"/>
    </location>
</feature>
<dbReference type="AlphaFoldDB" id="A0A0F4GP50"/>
<protein>
    <submittedName>
        <fullName evidence="4">Cytoplasm to vacuole targeting protein Vps64</fullName>
    </submittedName>
</protein>
<dbReference type="InterPro" id="IPR008984">
    <property type="entry name" value="SMAD_FHA_dom_sf"/>
</dbReference>
<dbReference type="Gene3D" id="2.60.200.20">
    <property type="match status" value="1"/>
</dbReference>
<dbReference type="CDD" id="cd22679">
    <property type="entry name" value="FHA_SLMAP"/>
    <property type="match status" value="1"/>
</dbReference>
<dbReference type="InterPro" id="IPR000253">
    <property type="entry name" value="FHA_dom"/>
</dbReference>
<dbReference type="InterPro" id="IPR051176">
    <property type="entry name" value="Cent_Immune-Sig_Mod"/>
</dbReference>
<dbReference type="EMBL" id="LAFY01000361">
    <property type="protein sequence ID" value="KJX99186.1"/>
    <property type="molecule type" value="Genomic_DNA"/>
</dbReference>